<feature type="signal peptide" evidence="2">
    <location>
        <begin position="1"/>
        <end position="33"/>
    </location>
</feature>
<dbReference type="InterPro" id="IPR007038">
    <property type="entry name" value="HupE_UreJ"/>
</dbReference>
<keyword evidence="1" id="KW-0812">Transmembrane</keyword>
<keyword evidence="1" id="KW-0472">Membrane</keyword>
<dbReference type="Proteomes" id="UP000654482">
    <property type="component" value="Unassembled WGS sequence"/>
</dbReference>
<dbReference type="Pfam" id="PF04955">
    <property type="entry name" value="HupE_UreJ"/>
    <property type="match status" value="1"/>
</dbReference>
<feature type="transmembrane region" description="Helical" evidence="1">
    <location>
        <begin position="106"/>
        <end position="124"/>
    </location>
</feature>
<evidence type="ECO:0000313" key="4">
    <source>
        <dbReference type="Proteomes" id="UP000654482"/>
    </source>
</evidence>
<proteinExistence type="predicted"/>
<accession>A0A8J7AW31</accession>
<keyword evidence="1" id="KW-1133">Transmembrane helix</keyword>
<dbReference type="PIRSF" id="PIRSF016919">
    <property type="entry name" value="HupE_UreJ"/>
    <property type="match status" value="1"/>
</dbReference>
<comment type="caution">
    <text evidence="3">The sequence shown here is derived from an EMBL/GenBank/DDBJ whole genome shotgun (WGS) entry which is preliminary data.</text>
</comment>
<gene>
    <name evidence="3" type="ORF">IQ249_00600</name>
</gene>
<dbReference type="AlphaFoldDB" id="A0A8J7AW31"/>
<sequence length="218" mass="22490">MKKLQLKNSLSPLLRAGSLSLLLALFITQPAFAHHPFGGKLPSNGFEGFLSGLGHPVIGADHFAFVVTIGLLAALQPQRAILIPIAFILTTLGGTGIHLLGVDLPMVEIVISASVVVFGTILAMKKSPKSLLLILLAGIAGIFHGYAYGEAIVGAEITPLVSYLLGFATIQLGIALLALQAGKLAISQASEQPTLTLRFAGFALCGAGVAFLSSVLLG</sequence>
<evidence type="ECO:0000256" key="1">
    <source>
        <dbReference type="SAM" id="Phobius"/>
    </source>
</evidence>
<feature type="transmembrane region" description="Helical" evidence="1">
    <location>
        <begin position="131"/>
        <end position="148"/>
    </location>
</feature>
<keyword evidence="4" id="KW-1185">Reference proteome</keyword>
<dbReference type="EMBL" id="JADEWZ010000001">
    <property type="protein sequence ID" value="MBE9114387.1"/>
    <property type="molecule type" value="Genomic_DNA"/>
</dbReference>
<evidence type="ECO:0000313" key="3">
    <source>
        <dbReference type="EMBL" id="MBE9114387.1"/>
    </source>
</evidence>
<keyword evidence="2" id="KW-0732">Signal</keyword>
<feature type="transmembrane region" description="Helical" evidence="1">
    <location>
        <begin position="160"/>
        <end position="179"/>
    </location>
</feature>
<reference evidence="3" key="1">
    <citation type="submission" date="2020-10" db="EMBL/GenBank/DDBJ databases">
        <authorList>
            <person name="Castelo-Branco R."/>
            <person name="Eusebio N."/>
            <person name="Adriana R."/>
            <person name="Vieira A."/>
            <person name="Brugerolle De Fraissinette N."/>
            <person name="Rezende De Castro R."/>
            <person name="Schneider M.P."/>
            <person name="Vasconcelos V."/>
            <person name="Leao P.N."/>
        </authorList>
    </citation>
    <scope>NUCLEOTIDE SEQUENCE</scope>
    <source>
        <strain evidence="3">LEGE 07157</strain>
    </source>
</reference>
<dbReference type="RefSeq" id="WP_194027468.1">
    <property type="nucleotide sequence ID" value="NZ_JADEWZ010000001.1"/>
</dbReference>
<protein>
    <submittedName>
        <fullName evidence="3">HupE/UreJ family protein</fullName>
    </submittedName>
</protein>
<feature type="transmembrane region" description="Helical" evidence="1">
    <location>
        <begin position="57"/>
        <end position="75"/>
    </location>
</feature>
<feature type="chain" id="PRO_5035239647" evidence="2">
    <location>
        <begin position="34"/>
        <end position="218"/>
    </location>
</feature>
<name>A0A8J7AW31_9CYAN</name>
<evidence type="ECO:0000256" key="2">
    <source>
        <dbReference type="SAM" id="SignalP"/>
    </source>
</evidence>
<organism evidence="3 4">
    <name type="scientific">Lusitaniella coriacea LEGE 07157</name>
    <dbReference type="NCBI Taxonomy" id="945747"/>
    <lineage>
        <taxon>Bacteria</taxon>
        <taxon>Bacillati</taxon>
        <taxon>Cyanobacteriota</taxon>
        <taxon>Cyanophyceae</taxon>
        <taxon>Spirulinales</taxon>
        <taxon>Lusitaniellaceae</taxon>
        <taxon>Lusitaniella</taxon>
    </lineage>
</organism>
<feature type="transmembrane region" description="Helical" evidence="1">
    <location>
        <begin position="199"/>
        <end position="217"/>
    </location>
</feature>
<feature type="transmembrane region" description="Helical" evidence="1">
    <location>
        <begin position="82"/>
        <end position="100"/>
    </location>
</feature>